<dbReference type="Gene3D" id="3.80.30.30">
    <property type="match status" value="1"/>
</dbReference>
<sequence>MKDLRKDLVLSKFSHIYIERDAKNHPNTRKIISKFKDATCIEIDHYKEVFCRGNQSIILQKESPKLILATKKDNFIYKGSEMCEDFGNLHFYYTSTIMNCFYNCEYCYLQGMYPSANIVIFVNIEDIFRKVEELLKSHSIYLCISYETDLLAFEGITSFVSKWIDFARKNDNLKIELRTKSGNFKAIENIKPLDNFILAWTLSHDEIIKKYEIGTPSLETRLKSINNAIKKGWKIRICFDPILYIKDWKKYYGNCIEETFKSIKLKNIYDVSIGVFRISKDYLKRVQKIRPHSKILAYPFECQSGICSYPKRYTKEMIEYVYNEVSKYIPEEKIYV</sequence>
<dbReference type="GO" id="GO:0003913">
    <property type="term" value="F:DNA photolyase activity"/>
    <property type="evidence" value="ECO:0007669"/>
    <property type="project" value="TreeGrafter"/>
</dbReference>
<dbReference type="InterPro" id="IPR007197">
    <property type="entry name" value="rSAM"/>
</dbReference>
<dbReference type="InterPro" id="IPR049539">
    <property type="entry name" value="SPL"/>
</dbReference>
<dbReference type="SUPFAM" id="SSF102114">
    <property type="entry name" value="Radical SAM enzymes"/>
    <property type="match status" value="1"/>
</dbReference>
<dbReference type="EMBL" id="MCIB01000037">
    <property type="protein sequence ID" value="RKD29546.1"/>
    <property type="molecule type" value="Genomic_DNA"/>
</dbReference>
<gene>
    <name evidence="1" type="ORF">BET03_05670</name>
</gene>
<dbReference type="SFLD" id="SFLDS00029">
    <property type="entry name" value="Radical_SAM"/>
    <property type="match status" value="1"/>
</dbReference>
<comment type="caution">
    <text evidence="1">The sequence shown here is derived from an EMBL/GenBank/DDBJ whole genome shotgun (WGS) entry which is preliminary data.</text>
</comment>
<keyword evidence="2" id="KW-1185">Reference proteome</keyword>
<dbReference type="AlphaFoldDB" id="A0A419SWE9"/>
<dbReference type="PANTHER" id="PTHR37822">
    <property type="entry name" value="SPORE PHOTOPRODUCT LYASE-RELATED"/>
    <property type="match status" value="1"/>
</dbReference>
<dbReference type="Proteomes" id="UP000284177">
    <property type="component" value="Unassembled WGS sequence"/>
</dbReference>
<dbReference type="Pfam" id="PF20903">
    <property type="entry name" value="SPL"/>
    <property type="match status" value="1"/>
</dbReference>
<name>A0A419SWE9_9FIRM</name>
<keyword evidence="1" id="KW-0456">Lyase</keyword>
<dbReference type="RefSeq" id="WP_120170495.1">
    <property type="nucleotide sequence ID" value="NZ_MCIB01000037.1"/>
</dbReference>
<evidence type="ECO:0000313" key="1">
    <source>
        <dbReference type="EMBL" id="RKD29546.1"/>
    </source>
</evidence>
<dbReference type="GO" id="GO:0051539">
    <property type="term" value="F:4 iron, 4 sulfur cluster binding"/>
    <property type="evidence" value="ECO:0007669"/>
    <property type="project" value="TreeGrafter"/>
</dbReference>
<protein>
    <submittedName>
        <fullName evidence="1">DNA repair photolyase</fullName>
    </submittedName>
</protein>
<proteinExistence type="predicted"/>
<accession>A0A419SWE9</accession>
<dbReference type="Gene3D" id="3.40.50.12110">
    <property type="match status" value="1"/>
</dbReference>
<dbReference type="OrthoDB" id="9783671at2"/>
<dbReference type="PANTHER" id="PTHR37822:SF2">
    <property type="entry name" value="SPORE PHOTOPRODUCT LYASE"/>
    <property type="match status" value="1"/>
</dbReference>
<dbReference type="GO" id="GO:0042601">
    <property type="term" value="C:endospore-forming forespore"/>
    <property type="evidence" value="ECO:0007669"/>
    <property type="project" value="TreeGrafter"/>
</dbReference>
<dbReference type="InterPro" id="IPR058240">
    <property type="entry name" value="rSAM_sf"/>
</dbReference>
<organism evidence="1 2">
    <name type="scientific">Thermohalobacter berrensis</name>
    <dbReference type="NCBI Taxonomy" id="99594"/>
    <lineage>
        <taxon>Bacteria</taxon>
        <taxon>Bacillati</taxon>
        <taxon>Bacillota</taxon>
        <taxon>Tissierellia</taxon>
        <taxon>Tissierellales</taxon>
        <taxon>Thermohalobacteraceae</taxon>
        <taxon>Thermohalobacter</taxon>
    </lineage>
</organism>
<dbReference type="GO" id="GO:1904047">
    <property type="term" value="F:S-adenosyl-L-methionine binding"/>
    <property type="evidence" value="ECO:0007669"/>
    <property type="project" value="TreeGrafter"/>
</dbReference>
<evidence type="ECO:0000313" key="2">
    <source>
        <dbReference type="Proteomes" id="UP000284177"/>
    </source>
</evidence>
<reference evidence="1 2" key="1">
    <citation type="submission" date="2016-08" db="EMBL/GenBank/DDBJ databases">
        <title>Novel Firmicutes and Novel Genomes.</title>
        <authorList>
            <person name="Poppleton D.I."/>
            <person name="Gribaldo S."/>
        </authorList>
    </citation>
    <scope>NUCLEOTIDE SEQUENCE [LARGE SCALE GENOMIC DNA]</scope>
    <source>
        <strain evidence="1 2">CTT3</strain>
    </source>
</reference>